<gene>
    <name evidence="1" type="ORF">Amon02_000014800</name>
</gene>
<organism evidence="1 2">
    <name type="scientific">Ambrosiozyma monospora</name>
    <name type="common">Yeast</name>
    <name type="synonym">Endomycopsis monosporus</name>
    <dbReference type="NCBI Taxonomy" id="43982"/>
    <lineage>
        <taxon>Eukaryota</taxon>
        <taxon>Fungi</taxon>
        <taxon>Dikarya</taxon>
        <taxon>Ascomycota</taxon>
        <taxon>Saccharomycotina</taxon>
        <taxon>Pichiomycetes</taxon>
        <taxon>Pichiales</taxon>
        <taxon>Pichiaceae</taxon>
        <taxon>Ambrosiozyma</taxon>
    </lineage>
</organism>
<protein>
    <submittedName>
        <fullName evidence="1">Unnamed protein product</fullName>
    </submittedName>
</protein>
<dbReference type="EMBL" id="BSXS01000018">
    <property type="protein sequence ID" value="GME70322.1"/>
    <property type="molecule type" value="Genomic_DNA"/>
</dbReference>
<proteinExistence type="predicted"/>
<name>A0ACB5SR54_AMBMO</name>
<evidence type="ECO:0000313" key="1">
    <source>
        <dbReference type="EMBL" id="GME70322.1"/>
    </source>
</evidence>
<sequence length="139" mass="16202">MVLNEERLKRQLEPQNMVNECTKLKKQITDADQLTKSLFKSVRQSIKNILIADNYIESVHEATTTDDPFKSLENLLVFNDKMFGNSENDDDAGNEEEEHVMDYDNEYNREDLELNVRESQDEDERQNQDEECDGLLPGV</sequence>
<accession>A0ACB5SR54</accession>
<comment type="caution">
    <text evidence="1">The sequence shown here is derived from an EMBL/GenBank/DDBJ whole genome shotgun (WGS) entry which is preliminary data.</text>
</comment>
<keyword evidence="2" id="KW-1185">Reference proteome</keyword>
<evidence type="ECO:0000313" key="2">
    <source>
        <dbReference type="Proteomes" id="UP001165064"/>
    </source>
</evidence>
<dbReference type="Proteomes" id="UP001165064">
    <property type="component" value="Unassembled WGS sequence"/>
</dbReference>
<reference evidence="1" key="1">
    <citation type="submission" date="2023-04" db="EMBL/GenBank/DDBJ databases">
        <title>Ambrosiozyma monospora NBRC 10751.</title>
        <authorList>
            <person name="Ichikawa N."/>
            <person name="Sato H."/>
            <person name="Tonouchi N."/>
        </authorList>
    </citation>
    <scope>NUCLEOTIDE SEQUENCE</scope>
    <source>
        <strain evidence="1">NBRC 10751</strain>
    </source>
</reference>